<evidence type="ECO:0000256" key="4">
    <source>
        <dbReference type="ARBA" id="ARBA00022692"/>
    </source>
</evidence>
<feature type="transmembrane region" description="Helical" evidence="7">
    <location>
        <begin position="409"/>
        <end position="429"/>
    </location>
</feature>
<feature type="transmembrane region" description="Helical" evidence="7">
    <location>
        <begin position="201"/>
        <end position="220"/>
    </location>
</feature>
<feature type="transmembrane region" description="Helical" evidence="7">
    <location>
        <begin position="381"/>
        <end position="403"/>
    </location>
</feature>
<dbReference type="EMBL" id="LT629750">
    <property type="protein sequence ID" value="SDT02234.1"/>
    <property type="molecule type" value="Genomic_DNA"/>
</dbReference>
<keyword evidence="10" id="KW-1185">Reference proteome</keyword>
<feature type="transmembrane region" description="Helical" evidence="7">
    <location>
        <begin position="60"/>
        <end position="84"/>
    </location>
</feature>
<organism evidence="9 10">
    <name type="scientific">Bradyrhizobium canariense</name>
    <dbReference type="NCBI Taxonomy" id="255045"/>
    <lineage>
        <taxon>Bacteria</taxon>
        <taxon>Pseudomonadati</taxon>
        <taxon>Pseudomonadota</taxon>
        <taxon>Alphaproteobacteria</taxon>
        <taxon>Hyphomicrobiales</taxon>
        <taxon>Nitrobacteraceae</taxon>
        <taxon>Bradyrhizobium</taxon>
    </lineage>
</organism>
<keyword evidence="6 7" id="KW-0472">Membrane</keyword>
<feature type="transmembrane region" description="Helical" evidence="7">
    <location>
        <begin position="120"/>
        <end position="149"/>
    </location>
</feature>
<evidence type="ECO:0000256" key="2">
    <source>
        <dbReference type="ARBA" id="ARBA00022448"/>
    </source>
</evidence>
<dbReference type="InterPro" id="IPR020846">
    <property type="entry name" value="MFS_dom"/>
</dbReference>
<dbReference type="InterPro" id="IPR011701">
    <property type="entry name" value="MFS"/>
</dbReference>
<dbReference type="PROSITE" id="PS50850">
    <property type="entry name" value="MFS"/>
    <property type="match status" value="1"/>
</dbReference>
<dbReference type="Gene3D" id="1.20.1250.20">
    <property type="entry name" value="MFS general substrate transporter like domains"/>
    <property type="match status" value="2"/>
</dbReference>
<proteinExistence type="predicted"/>
<name>A0A1H1WYU0_9BRAD</name>
<evidence type="ECO:0000256" key="6">
    <source>
        <dbReference type="ARBA" id="ARBA00023136"/>
    </source>
</evidence>
<gene>
    <name evidence="9" type="ORF">SAMN05444158_4077</name>
</gene>
<dbReference type="Proteomes" id="UP000243904">
    <property type="component" value="Chromosome I"/>
</dbReference>
<dbReference type="PANTHER" id="PTHR43045">
    <property type="entry name" value="SHIKIMATE TRANSPORTER"/>
    <property type="match status" value="1"/>
</dbReference>
<feature type="transmembrane region" description="Helical" evidence="7">
    <location>
        <begin position="286"/>
        <end position="305"/>
    </location>
</feature>
<dbReference type="Pfam" id="PF07690">
    <property type="entry name" value="MFS_1"/>
    <property type="match status" value="1"/>
</dbReference>
<comment type="subcellular location">
    <subcellularLocation>
        <location evidence="1">Cell membrane</location>
        <topology evidence="1">Multi-pass membrane protein</topology>
    </subcellularLocation>
</comment>
<protein>
    <submittedName>
        <fullName evidence="9">Predicted arabinose efflux permease, MFS family</fullName>
    </submittedName>
</protein>
<dbReference type="CDD" id="cd17369">
    <property type="entry name" value="MFS_ShiA_like"/>
    <property type="match status" value="1"/>
</dbReference>
<dbReference type="RefSeq" id="WP_146688550.1">
    <property type="nucleotide sequence ID" value="NZ_LT629750.1"/>
</dbReference>
<evidence type="ECO:0000313" key="9">
    <source>
        <dbReference type="EMBL" id="SDT02234.1"/>
    </source>
</evidence>
<feature type="transmembrane region" description="Helical" evidence="7">
    <location>
        <begin position="340"/>
        <end position="360"/>
    </location>
</feature>
<evidence type="ECO:0000259" key="8">
    <source>
        <dbReference type="PROSITE" id="PS50850"/>
    </source>
</evidence>
<evidence type="ECO:0000256" key="7">
    <source>
        <dbReference type="SAM" id="Phobius"/>
    </source>
</evidence>
<feature type="transmembrane region" description="Helical" evidence="7">
    <location>
        <begin position="317"/>
        <end position="334"/>
    </location>
</feature>
<keyword evidence="5 7" id="KW-1133">Transmembrane helix</keyword>
<dbReference type="InterPro" id="IPR005828">
    <property type="entry name" value="MFS_sugar_transport-like"/>
</dbReference>
<dbReference type="PANTHER" id="PTHR43045:SF1">
    <property type="entry name" value="SHIKIMATE TRANSPORTER"/>
    <property type="match status" value="1"/>
</dbReference>
<feature type="domain" description="Major facilitator superfamily (MFS) profile" evidence="8">
    <location>
        <begin position="23"/>
        <end position="434"/>
    </location>
</feature>
<dbReference type="GO" id="GO:0022857">
    <property type="term" value="F:transmembrane transporter activity"/>
    <property type="evidence" value="ECO:0007669"/>
    <property type="project" value="InterPro"/>
</dbReference>
<dbReference type="SUPFAM" id="SSF103473">
    <property type="entry name" value="MFS general substrate transporter"/>
    <property type="match status" value="1"/>
</dbReference>
<evidence type="ECO:0000313" key="10">
    <source>
        <dbReference type="Proteomes" id="UP000243904"/>
    </source>
</evidence>
<dbReference type="AlphaFoldDB" id="A0A1H1WYU0"/>
<dbReference type="GO" id="GO:0005886">
    <property type="term" value="C:plasma membrane"/>
    <property type="evidence" value="ECO:0007669"/>
    <property type="project" value="UniProtKB-SubCell"/>
</dbReference>
<sequence length="469" mass="50949">MTFYSDATRGMSDEIYAKQARKAVIASTIGTMIEWYDFYIYGLVAAIVFGKLYFPSHDAFTGTLLAFSTLFLGYVARPFGAALFGHFGDRIGRKGTLVATLLLMGISTVVIGLVPTYETIGVWGAVALTVLRMLQGIGVGGEWGGAIAVATEWSQFNKLRGLAGSWPQFGSPLGLLLAVSVLTVVSHAGSAEWFETVGWRLPFLLSIVLVGVGLYIRLGVLETPVFEKIREKKQIVQAPVLVAFRDYWRQILLTCLIRTGQQAPFVLFTTYLLSYGTSTLKLDRSFLFNAVLAASSLSLVTTPLFGYLSDRIGRKRMYLIGAATMLLFAFPYYLMIDSQVPALIVLAVMLSLAVHDMQYGPQAAFISESFPPSVRYSGSSMGYQLASITSGGPAPLIATWLLHTYGSSFAISAYIAVIAAISLVSAAFLRDRSKEDYGTELVETKSMSVRPVRDNSATSDVAVTNLSTL</sequence>
<keyword evidence="3" id="KW-1003">Cell membrane</keyword>
<accession>A0A1H1WYU0</accession>
<dbReference type="InterPro" id="IPR036259">
    <property type="entry name" value="MFS_trans_sf"/>
</dbReference>
<evidence type="ECO:0000256" key="3">
    <source>
        <dbReference type="ARBA" id="ARBA00022475"/>
    </source>
</evidence>
<evidence type="ECO:0000256" key="1">
    <source>
        <dbReference type="ARBA" id="ARBA00004651"/>
    </source>
</evidence>
<keyword evidence="4 7" id="KW-0812">Transmembrane</keyword>
<feature type="transmembrane region" description="Helical" evidence="7">
    <location>
        <begin position="96"/>
        <end position="114"/>
    </location>
</feature>
<evidence type="ECO:0000256" key="5">
    <source>
        <dbReference type="ARBA" id="ARBA00022989"/>
    </source>
</evidence>
<reference evidence="10" key="1">
    <citation type="submission" date="2016-10" db="EMBL/GenBank/DDBJ databases">
        <authorList>
            <person name="Varghese N."/>
            <person name="Submissions S."/>
        </authorList>
    </citation>
    <scope>NUCLEOTIDE SEQUENCE [LARGE SCALE GENOMIC DNA]</scope>
    <source>
        <strain evidence="10">GAS369</strain>
    </source>
</reference>
<feature type="transmembrane region" description="Helical" evidence="7">
    <location>
        <begin position="169"/>
        <end position="189"/>
    </location>
</feature>
<keyword evidence="2" id="KW-0813">Transport</keyword>
<dbReference type="Pfam" id="PF00083">
    <property type="entry name" value="Sugar_tr"/>
    <property type="match status" value="1"/>
</dbReference>